<organism evidence="2 3">
    <name type="scientific">Nocardia terpenica</name>
    <dbReference type="NCBI Taxonomy" id="455432"/>
    <lineage>
        <taxon>Bacteria</taxon>
        <taxon>Bacillati</taxon>
        <taxon>Actinomycetota</taxon>
        <taxon>Actinomycetes</taxon>
        <taxon>Mycobacteriales</taxon>
        <taxon>Nocardiaceae</taxon>
        <taxon>Nocardia</taxon>
    </lineage>
</organism>
<name>A0A164K121_9NOCA</name>
<keyword evidence="3" id="KW-1185">Reference proteome</keyword>
<dbReference type="STRING" id="455432.AWN90_41045"/>
<dbReference type="InterPro" id="IPR010064">
    <property type="entry name" value="HK97-gp10_tail"/>
</dbReference>
<protein>
    <submittedName>
        <fullName evidence="2">Uncharacterized protein</fullName>
    </submittedName>
</protein>
<gene>
    <name evidence="2" type="ORF">AWN90_41045</name>
</gene>
<dbReference type="EMBL" id="LWGR01000013">
    <property type="protein sequence ID" value="KZM70915.1"/>
    <property type="molecule type" value="Genomic_DNA"/>
</dbReference>
<evidence type="ECO:0000313" key="2">
    <source>
        <dbReference type="EMBL" id="KZM70915.1"/>
    </source>
</evidence>
<comment type="caution">
    <text evidence="2">The sequence shown here is derived from an EMBL/GenBank/DDBJ whole genome shotgun (WGS) entry which is preliminary data.</text>
</comment>
<dbReference type="OrthoDB" id="4775182at2"/>
<feature type="region of interest" description="Disordered" evidence="1">
    <location>
        <begin position="106"/>
        <end position="127"/>
    </location>
</feature>
<dbReference type="Pfam" id="PF04883">
    <property type="entry name" value="HK97-gp10_like"/>
    <property type="match status" value="1"/>
</dbReference>
<feature type="compositionally biased region" description="Basic residues" evidence="1">
    <location>
        <begin position="117"/>
        <end position="127"/>
    </location>
</feature>
<evidence type="ECO:0000313" key="3">
    <source>
        <dbReference type="Proteomes" id="UP000076512"/>
    </source>
</evidence>
<dbReference type="Proteomes" id="UP000076512">
    <property type="component" value="Unassembled WGS sequence"/>
</dbReference>
<proteinExistence type="predicted"/>
<sequence>MPARYQIDRNVFADFLKNSSIIHAKLEEAGKEAVEYWKSIAPVNTDPGEPHILKSGWVDNPGDYRDSIRYQIVRNPTRMKVRVMATDYKSHWLEFGTVKMEARHPMADTREEMLNRGYKRTPNRRAL</sequence>
<dbReference type="AlphaFoldDB" id="A0A164K121"/>
<reference evidence="2 3" key="1">
    <citation type="submission" date="2016-04" db="EMBL/GenBank/DDBJ databases">
        <authorList>
            <person name="Evans L.H."/>
            <person name="Alamgir A."/>
            <person name="Owens N."/>
            <person name="Weber N.D."/>
            <person name="Virtaneva K."/>
            <person name="Barbian K."/>
            <person name="Babar A."/>
            <person name="Rosenke K."/>
        </authorList>
    </citation>
    <scope>NUCLEOTIDE SEQUENCE [LARGE SCALE GENOMIC DNA]</scope>
    <source>
        <strain evidence="2 3">IFM 0406</strain>
    </source>
</reference>
<dbReference type="RefSeq" id="WP_067594751.1">
    <property type="nucleotide sequence ID" value="NZ_JAAFZG010000003.1"/>
</dbReference>
<accession>A0A164K121</accession>
<evidence type="ECO:0000256" key="1">
    <source>
        <dbReference type="SAM" id="MobiDB-lite"/>
    </source>
</evidence>